<sequence length="2894" mass="326562">MGEVSLEKALEKLSSDKQKERTEGLTGLRDILQQNKGSSRLSDLNDKACHKIFESLFRFTTFDIPVFNRAQRSNPRNPASSRLSTCASVIRTAIDTFLRKLRTKTVRAIVDHIIDTIPIAGEGLWDVLSVDYTKCLTTLLRYAPHTEHLGDSDWERLIDFCLAVLNNQNGEESQLSFRSGNNSTLEDLLEDNDNRSTPARVTSALPTRERHVGNTNAINEVVECIQLLTATPTAPVQASAEAILQTLSNFVKSSYTLAGNTQQLAFSSINSLTSKVLFDQADLIRSSMTTLIPVVRRLWPTKLQKLKDELLATLMICLVTLTDLTQKEPSEAVTRAVEDLQDTLYSECLRRSEKELLQIDDIELNRRSATSKPPVYGPRLGHARAEHNWTIVWSIAHLAKLSEKIHIPASDNDVVGDKPSKRRRFNSGIDDIFRDAISASGTRRICALQLVPFLVNERNIEQKDDFIRRLIPNILDDNSAISSWTMVVLACLAGDSDARHPALKTSWVRVMDLTSRAISSFPTSRAACNLLSFILEADLLEHSIVTEHMRSLLLSATFNGPSSVSDASLDLWASIARRKSQLNLTSMQSASKQISSWLREVWTIGTVTDRVQTAQVSMFARPLNLLHLFMACTSRTPEVPLDQASAFAGRIAGVWLLFHENRELLEYLFNIDVAFQDANPWCRQPPRDLSSFTRQDADDVVVLDLLKSKSEYFLQAWHSIVDAKSIHLTSDILQILTSFCITSSLFMSYLPDQIEPKEQGILENCQYIWNGICDFLKVSGPTSSLPCLEVLSPILPSSMQEYENIYWKALHPLIVPLSDLLEGFRESQRTGQAPTGDLMDIDGRVASREDRALADEHIISCNREFGSFTSDPITFQRFVTVQVSVLRRAHSKSDEPRQPTLIDYLVSLDEADLLSASNFLSDVYHAYPAMEREELLQILEDVGEKCLQSYEMERCEASHSICIRMMMGFVSSWANNRGDTLNESAMDLYNWFMEVLVTRKRASPKVYILLLELLQAVLNTNSSFGSDQLLPSPRTTLFRVLQEGDIFVKFSAAKIIPNLFDRFLFKDHDIMFDDVLENLPRDPDWIEGIALRLLALSRLASKWHTLLRRSIYHMFETPAQVPLSLEYARKCIKFVSNELGLSDPRELFRLFASQLLYTWTETQPVTCMPFSMFAYGSLREMLADVKEEIVGQMIMRGRVSETIELAEYLQESHLDLIKRSFSKAEAYCIGKDISTPPEQESQPKGVEILLRKQLGAEGFMKEIENHFPNIIVTFFKSLDRYDQIERAFSKRPSFESALEIQTRIISKCASQASLPPNQQPSFRARYLLDELDFLCKRAGFEVESIWTPTLTTFVCRSLLESIHPALGSLHMCSVIRKVRILVSISGPVVLRDYPFEMLLHSLRPLLADVQCSEDALGIFWYLLEAGKPYLQENPGFTAGIVVTTFATLRKLFSLELESGNEESQFKAALKSAEDFHEWLRNLARDYSSLELDPNVDRTLSKLLLLAQEMSTGNALSRMEREKQLVIEVIGDRDSQQSLMGKSVADLVLSLLCPEFKWSFNSGDEIADDSLESSHAISLWNTLHNMDGGPEYRLWAASVIGRSFAKTGKVDEHLLREQDINLFDSPEPNERSSLACHSKARIIQALCGKLQTQDNTEAGSIEHTLQLILNKITHYPEFQDCAEVIPETLVKALIWSPYICPEAPLSTLELERCNTNEISATGRTVAEWARTVALALSNAVLDDPVIGSLRKILNLIPDLAVQILPYIIHDVLLIEGMDNGQSRQAISDSFNRLLCDVSDKTVLHARLVITCVLYLRNQPVPEETTIAQRDKWLDIDFGEASAAAHYCGLQKTSLLFLEIQASRVIMGSRRASVAKYEPPLGLLHNVFKNIDDPDLFYGIQQSSSLDTVMERLEYESSDFKNLLFQSALYDSETQMLGQGNPYGVLKALNSTNLQGIANTLMHTSGSAKDMTTPFDSTLKAAISLQQWDVPVSPVETSPQSITFHAFQSLNTSSLEETLTCVDSSLLMTLDAATKRSQSGMQLRAAMRNLGVLTEMSDVLRSKSLDDIQTEWAKIISRGSWLKKESYLEVGEILSWHEGLCSSIRKHTVLQSKLNMTPSDSRLLEAKVFRQSLEIARSHGISQASLKSAISLSKLSEPCAKLGLRIDGAATFDLANVLWDQGEMTASIRMLQELRDHNDLHKQAIPLSRAELLVTLGHHVAEARLEKPESILHEYLHPAVKELKGASDGETAGRVFHGFAEFCDQQLRNPDGLEDFQRVQQLRDRKESELQGLEEMMKSAQGRERESLKVFRAKTKQWFDLDDREYQRLSRSREAFLQQCLENYLLALRESDAYNNDTLRFCALWFDQSDSKIANTAVSRYLNDVPTRKFAPLMNQLSSRLLDVSDDFQSLLTGLVFQICAQHPFHGMYQIFASSKSKGGKDQSSHSRFRAANKLVDRLKNDKNIGPTWVAVHNMNITYVRFAVERLDSKYKSGAKIPLKKLPTGERLGQDVTVYKLPPPTMKIELREDCDYSHVPSTAKFQSEFTIASGVSAPKIVTAIASDGVRYKQLYKGGNDDLRQDTIMEQVFEQVSSLLKDHQPTRQRNLGIRTYKVLPLTLNAGIIEFVPNTIPLNDYLMPAHQRYFPKDMKPSSCRKQIADVQTRSFDQRVRTYRQVTEHFHPVMKYFFMERFNNPDDWFSKRISYTRSTAAISILGHVLGLGDRHGHNILLDEKTGEVIHIDLGVAFEQGRILPVPEVVPFRLTRDLVDGFGITKTEGIFRRCCEFTLAALRQESYSIMTILDVLRYDPLYSWTVSPLRIKKMQDNHEGDQPPVLTGSTDKGLSPTNEPSEADRALTVVAKKLSKTLSVTATVNELIQQATDEKNLAVLYCGWASYA</sequence>
<keyword evidence="16 20" id="KW-0539">Nucleus</keyword>
<reference evidence="26" key="1">
    <citation type="submission" date="2022-11" db="EMBL/GenBank/DDBJ databases">
        <authorList>
            <person name="Petersen C."/>
        </authorList>
    </citation>
    <scope>NUCLEOTIDE SEQUENCE</scope>
    <source>
        <strain evidence="26">IBT 23319</strain>
    </source>
</reference>
<dbReference type="Gene3D" id="1.10.1070.11">
    <property type="entry name" value="Phosphatidylinositol 3-/4-kinase, catalytic domain"/>
    <property type="match status" value="1"/>
</dbReference>
<evidence type="ECO:0000256" key="1">
    <source>
        <dbReference type="ARBA" id="ARBA00004123"/>
    </source>
</evidence>
<dbReference type="InterPro" id="IPR036940">
    <property type="entry name" value="PI3/4_kinase_cat_sf"/>
</dbReference>
<dbReference type="SMART" id="SM00146">
    <property type="entry name" value="PI3Kc"/>
    <property type="match status" value="1"/>
</dbReference>
<keyword evidence="15 20" id="KW-0779">Telomere</keyword>
<dbReference type="GO" id="GO:0000781">
    <property type="term" value="C:chromosome, telomeric region"/>
    <property type="evidence" value="ECO:0007669"/>
    <property type="project" value="UniProtKB-SubCell"/>
</dbReference>
<dbReference type="Gene3D" id="3.30.1010.10">
    <property type="entry name" value="Phosphatidylinositol 3-kinase Catalytic Subunit, Chain A, domain 4"/>
    <property type="match status" value="1"/>
</dbReference>
<dbReference type="PANTHER" id="PTHR37079">
    <property type="entry name" value="SERINE/THREONINE-PROTEIN KINASE ATM"/>
    <property type="match status" value="1"/>
</dbReference>
<evidence type="ECO:0000256" key="19">
    <source>
        <dbReference type="ARBA" id="ARBA00048679"/>
    </source>
</evidence>
<dbReference type="FunFam" id="3.30.1010.10:FF:000019">
    <property type="entry name" value="Serine/threonine-protein kinase Tel1"/>
    <property type="match status" value="1"/>
</dbReference>
<evidence type="ECO:0000259" key="24">
    <source>
        <dbReference type="PROSITE" id="PS51189"/>
    </source>
</evidence>
<feature type="domain" description="FATC" evidence="25">
    <location>
        <begin position="2862"/>
        <end position="2894"/>
    </location>
</feature>
<dbReference type="InterPro" id="IPR016024">
    <property type="entry name" value="ARM-type_fold"/>
</dbReference>
<dbReference type="SMART" id="SM01342">
    <property type="entry name" value="TAN"/>
    <property type="match status" value="1"/>
</dbReference>
<evidence type="ECO:0000256" key="21">
    <source>
        <dbReference type="SAM" id="Coils"/>
    </source>
</evidence>
<evidence type="ECO:0000256" key="15">
    <source>
        <dbReference type="ARBA" id="ARBA00022895"/>
    </source>
</evidence>
<dbReference type="InterPro" id="IPR044107">
    <property type="entry name" value="PIKKc_ATM"/>
</dbReference>
<evidence type="ECO:0000256" key="18">
    <source>
        <dbReference type="ARBA" id="ARBA00047899"/>
    </source>
</evidence>
<keyword evidence="11 20" id="KW-0227">DNA damage</keyword>
<evidence type="ECO:0000256" key="17">
    <source>
        <dbReference type="ARBA" id="ARBA00025079"/>
    </source>
</evidence>
<dbReference type="InterPro" id="IPR011009">
    <property type="entry name" value="Kinase-like_dom_sf"/>
</dbReference>
<keyword evidence="27" id="KW-1185">Reference proteome</keyword>
<dbReference type="GO" id="GO:0004674">
    <property type="term" value="F:protein serine/threonine kinase activity"/>
    <property type="evidence" value="ECO:0007669"/>
    <property type="project" value="UniProtKB-KW"/>
</dbReference>
<dbReference type="SUPFAM" id="SSF56112">
    <property type="entry name" value="Protein kinase-like (PK-like)"/>
    <property type="match status" value="1"/>
</dbReference>
<evidence type="ECO:0000259" key="25">
    <source>
        <dbReference type="PROSITE" id="PS51190"/>
    </source>
</evidence>
<dbReference type="GeneID" id="81385198"/>
<evidence type="ECO:0000256" key="10">
    <source>
        <dbReference type="ARBA" id="ARBA00022741"/>
    </source>
</evidence>
<dbReference type="FunFam" id="1.10.1070.11:FF:000025">
    <property type="entry name" value="Serine/threonine-protein kinase Tel1"/>
    <property type="match status" value="1"/>
</dbReference>
<evidence type="ECO:0000256" key="4">
    <source>
        <dbReference type="ARBA" id="ARBA00011370"/>
    </source>
</evidence>
<keyword evidence="12 20" id="KW-0418">Kinase</keyword>
<dbReference type="GO" id="GO:0006325">
    <property type="term" value="P:chromatin organization"/>
    <property type="evidence" value="ECO:0007669"/>
    <property type="project" value="UniProtKB-KW"/>
</dbReference>
<feature type="compositionally biased region" description="Basic and acidic residues" evidence="22">
    <location>
        <begin position="1"/>
        <end position="23"/>
    </location>
</feature>
<feature type="region of interest" description="Disordered" evidence="22">
    <location>
        <begin position="1"/>
        <end position="26"/>
    </location>
</feature>
<dbReference type="Pfam" id="PF02260">
    <property type="entry name" value="FATC"/>
    <property type="match status" value="1"/>
</dbReference>
<feature type="coiled-coil region" evidence="21">
    <location>
        <begin position="2274"/>
        <end position="2301"/>
    </location>
</feature>
<proteinExistence type="inferred from homology"/>
<evidence type="ECO:0000256" key="14">
    <source>
        <dbReference type="ARBA" id="ARBA00022853"/>
    </source>
</evidence>
<feature type="compositionally biased region" description="Polar residues" evidence="22">
    <location>
        <begin position="2833"/>
        <end position="2846"/>
    </location>
</feature>
<evidence type="ECO:0000313" key="27">
    <source>
        <dbReference type="Proteomes" id="UP001147733"/>
    </source>
</evidence>
<comment type="catalytic activity">
    <reaction evidence="19">
        <text>L-seryl-[protein] + ATP = O-phospho-L-seryl-[protein] + ADP + H(+)</text>
        <dbReference type="Rhea" id="RHEA:17989"/>
        <dbReference type="Rhea" id="RHEA-COMP:9863"/>
        <dbReference type="Rhea" id="RHEA-COMP:11604"/>
        <dbReference type="ChEBI" id="CHEBI:15378"/>
        <dbReference type="ChEBI" id="CHEBI:29999"/>
        <dbReference type="ChEBI" id="CHEBI:30616"/>
        <dbReference type="ChEBI" id="CHEBI:83421"/>
        <dbReference type="ChEBI" id="CHEBI:456216"/>
        <dbReference type="EC" id="2.7.11.1"/>
    </reaction>
</comment>
<dbReference type="PROSITE" id="PS51190">
    <property type="entry name" value="FATC"/>
    <property type="match status" value="1"/>
</dbReference>
<dbReference type="SMART" id="SM01343">
    <property type="entry name" value="FATC"/>
    <property type="match status" value="1"/>
</dbReference>
<dbReference type="GO" id="GO:0005634">
    <property type="term" value="C:nucleus"/>
    <property type="evidence" value="ECO:0007669"/>
    <property type="project" value="UniProtKB-SubCell"/>
</dbReference>
<evidence type="ECO:0000256" key="8">
    <source>
        <dbReference type="ARBA" id="ARBA00022527"/>
    </source>
</evidence>
<evidence type="ECO:0000256" key="13">
    <source>
        <dbReference type="ARBA" id="ARBA00022840"/>
    </source>
</evidence>
<protein>
    <recommendedName>
        <fullName evidence="6 20">Serine/threonine-protein kinase Tel1</fullName>
        <ecNumber evidence="5 20">2.7.11.1</ecNumber>
    </recommendedName>
</protein>
<dbReference type="GO" id="GO:0035556">
    <property type="term" value="P:intracellular signal transduction"/>
    <property type="evidence" value="ECO:0007669"/>
    <property type="project" value="UniProtKB-ARBA"/>
</dbReference>
<gene>
    <name evidence="26" type="ORF">N7469_007113</name>
</gene>
<dbReference type="RefSeq" id="XP_056499472.1">
    <property type="nucleotide sequence ID" value="XM_056646031.1"/>
</dbReference>
<dbReference type="InterPro" id="IPR018936">
    <property type="entry name" value="PI3/4_kinase_CS"/>
</dbReference>
<dbReference type="Pfam" id="PF11640">
    <property type="entry name" value="TAN"/>
    <property type="match status" value="1"/>
</dbReference>
<feature type="domain" description="PI3K/PI4K catalytic" evidence="23">
    <location>
        <begin position="2539"/>
        <end position="2849"/>
    </location>
</feature>
<keyword evidence="13 20" id="KW-0067">ATP-binding</keyword>
<dbReference type="GO" id="GO:0006281">
    <property type="term" value="P:DNA repair"/>
    <property type="evidence" value="ECO:0007669"/>
    <property type="project" value="InterPro"/>
</dbReference>
<evidence type="ECO:0000256" key="2">
    <source>
        <dbReference type="ARBA" id="ARBA00004574"/>
    </source>
</evidence>
<comment type="subunit">
    <text evidence="4">Associates with DNA double-strand breaks.</text>
</comment>
<dbReference type="PROSITE" id="PS00916">
    <property type="entry name" value="PI3_4_KINASE_2"/>
    <property type="match status" value="1"/>
</dbReference>
<dbReference type="EMBL" id="JAPQKT010000006">
    <property type="protein sequence ID" value="KAJ5227107.1"/>
    <property type="molecule type" value="Genomic_DNA"/>
</dbReference>
<dbReference type="InterPro" id="IPR038980">
    <property type="entry name" value="ATM_plant"/>
</dbReference>
<evidence type="ECO:0000256" key="3">
    <source>
        <dbReference type="ARBA" id="ARBA00010769"/>
    </source>
</evidence>
<keyword evidence="7 20" id="KW-0158">Chromosome</keyword>
<evidence type="ECO:0000256" key="9">
    <source>
        <dbReference type="ARBA" id="ARBA00022679"/>
    </source>
</evidence>
<dbReference type="PROSITE" id="PS50290">
    <property type="entry name" value="PI3_4_KINASE_3"/>
    <property type="match status" value="1"/>
</dbReference>
<evidence type="ECO:0000256" key="16">
    <source>
        <dbReference type="ARBA" id="ARBA00023242"/>
    </source>
</evidence>
<keyword evidence="14 20" id="KW-0156">Chromatin regulator</keyword>
<name>A0A9W9NW80_PENCI</name>
<evidence type="ECO:0000256" key="11">
    <source>
        <dbReference type="ARBA" id="ARBA00022763"/>
    </source>
</evidence>
<dbReference type="GO" id="GO:0005524">
    <property type="term" value="F:ATP binding"/>
    <property type="evidence" value="ECO:0007669"/>
    <property type="project" value="UniProtKB-KW"/>
</dbReference>
<keyword evidence="21" id="KW-0175">Coiled coil</keyword>
<comment type="caution">
    <text evidence="26">The sequence shown here is derived from an EMBL/GenBank/DDBJ whole genome shotgun (WGS) entry which is preliminary data.</text>
</comment>
<reference evidence="26" key="2">
    <citation type="journal article" date="2023" name="IMA Fungus">
        <title>Comparative genomic study of the Penicillium genus elucidates a diverse pangenome and 15 lateral gene transfer events.</title>
        <authorList>
            <person name="Petersen C."/>
            <person name="Sorensen T."/>
            <person name="Nielsen M.R."/>
            <person name="Sondergaard T.E."/>
            <person name="Sorensen J.L."/>
            <person name="Fitzpatrick D.A."/>
            <person name="Frisvad J.C."/>
            <person name="Nielsen K.L."/>
        </authorList>
    </citation>
    <scope>NUCLEOTIDE SEQUENCE</scope>
    <source>
        <strain evidence="26">IBT 23319</strain>
    </source>
</reference>
<dbReference type="InterPro" id="IPR000403">
    <property type="entry name" value="PI3/4_kinase_cat_dom"/>
</dbReference>
<evidence type="ECO:0000256" key="20">
    <source>
        <dbReference type="RuleBase" id="RU365027"/>
    </source>
</evidence>
<dbReference type="Pfam" id="PF00454">
    <property type="entry name" value="PI3_PI4_kinase"/>
    <property type="match status" value="1"/>
</dbReference>
<keyword evidence="10 20" id="KW-0547">Nucleotide-binding</keyword>
<comment type="subcellular location">
    <subcellularLocation>
        <location evidence="2 20">Chromosome</location>
        <location evidence="2 20">Telomere</location>
    </subcellularLocation>
    <subcellularLocation>
        <location evidence="1 20">Nucleus</location>
    </subcellularLocation>
</comment>
<dbReference type="SUPFAM" id="SSF48371">
    <property type="entry name" value="ARM repeat"/>
    <property type="match status" value="2"/>
</dbReference>
<evidence type="ECO:0000256" key="5">
    <source>
        <dbReference type="ARBA" id="ARBA00012513"/>
    </source>
</evidence>
<dbReference type="EC" id="2.7.11.1" evidence="5 20"/>
<feature type="domain" description="FAT" evidence="24">
    <location>
        <begin position="1838"/>
        <end position="2435"/>
    </location>
</feature>
<dbReference type="OrthoDB" id="381190at2759"/>
<dbReference type="InterPro" id="IPR003152">
    <property type="entry name" value="FATC_dom"/>
</dbReference>
<dbReference type="PROSITE" id="PS51189">
    <property type="entry name" value="FAT"/>
    <property type="match status" value="1"/>
</dbReference>
<evidence type="ECO:0000256" key="7">
    <source>
        <dbReference type="ARBA" id="ARBA00022454"/>
    </source>
</evidence>
<comment type="function">
    <text evidence="17 20">Serine/threonine protein kinase which activates checkpoint signaling upon genotoxic stresses such as ionizing radiation (IR), ultraviolet light (UV), or DNA replication stalling, thereby acting as a DNA damage sensor. Recognizes the substrate consensus sequence [ST]-Q. Phosphorylates histone H2A to form H2AS128ph (gamma-H2A) at sites of DNA damage, involved in the regulation of DNA damage response mechanism. Required for the control of telomere length and genome stability.</text>
</comment>
<feature type="region of interest" description="Disordered" evidence="22">
    <location>
        <begin position="2821"/>
        <end position="2848"/>
    </location>
</feature>
<comment type="catalytic activity">
    <reaction evidence="18 20">
        <text>L-threonyl-[protein] + ATP = O-phospho-L-threonyl-[protein] + ADP + H(+)</text>
        <dbReference type="Rhea" id="RHEA:46608"/>
        <dbReference type="Rhea" id="RHEA-COMP:11060"/>
        <dbReference type="Rhea" id="RHEA-COMP:11605"/>
        <dbReference type="ChEBI" id="CHEBI:15378"/>
        <dbReference type="ChEBI" id="CHEBI:30013"/>
        <dbReference type="ChEBI" id="CHEBI:30616"/>
        <dbReference type="ChEBI" id="CHEBI:61977"/>
        <dbReference type="ChEBI" id="CHEBI:456216"/>
        <dbReference type="EC" id="2.7.11.1"/>
    </reaction>
</comment>
<keyword evidence="8 20" id="KW-0723">Serine/threonine-protein kinase</keyword>
<evidence type="ECO:0000259" key="23">
    <source>
        <dbReference type="PROSITE" id="PS50290"/>
    </source>
</evidence>
<dbReference type="CDD" id="cd05171">
    <property type="entry name" value="PIKKc_ATM"/>
    <property type="match status" value="1"/>
</dbReference>
<dbReference type="InterPro" id="IPR021668">
    <property type="entry name" value="TAN"/>
</dbReference>
<comment type="similarity">
    <text evidence="3 20">Belongs to the PI3/PI4-kinase family. ATM subfamily.</text>
</comment>
<evidence type="ECO:0000256" key="12">
    <source>
        <dbReference type="ARBA" id="ARBA00022777"/>
    </source>
</evidence>
<evidence type="ECO:0000313" key="26">
    <source>
        <dbReference type="EMBL" id="KAJ5227107.1"/>
    </source>
</evidence>
<evidence type="ECO:0000256" key="22">
    <source>
        <dbReference type="SAM" id="MobiDB-lite"/>
    </source>
</evidence>
<dbReference type="Proteomes" id="UP001147733">
    <property type="component" value="Unassembled WGS sequence"/>
</dbReference>
<dbReference type="InterPro" id="IPR014009">
    <property type="entry name" value="PIK_FAT"/>
</dbReference>
<accession>A0A9W9NW80</accession>
<evidence type="ECO:0000256" key="6">
    <source>
        <dbReference type="ARBA" id="ARBA00014619"/>
    </source>
</evidence>
<organism evidence="26 27">
    <name type="scientific">Penicillium citrinum</name>
    <dbReference type="NCBI Taxonomy" id="5077"/>
    <lineage>
        <taxon>Eukaryota</taxon>
        <taxon>Fungi</taxon>
        <taxon>Dikarya</taxon>
        <taxon>Ascomycota</taxon>
        <taxon>Pezizomycotina</taxon>
        <taxon>Eurotiomycetes</taxon>
        <taxon>Eurotiomycetidae</taxon>
        <taxon>Eurotiales</taxon>
        <taxon>Aspergillaceae</taxon>
        <taxon>Penicillium</taxon>
    </lineage>
</organism>
<dbReference type="PANTHER" id="PTHR37079:SF4">
    <property type="entry name" value="SERINE_THREONINE-PROTEIN KINASE ATM"/>
    <property type="match status" value="1"/>
</dbReference>
<keyword evidence="9 20" id="KW-0808">Transferase</keyword>